<keyword evidence="2" id="KW-1185">Reference proteome</keyword>
<organism evidence="1 2">
    <name type="scientific">Ferrimonas balearica (strain DSM 9799 / CCM 4581 / KCTC 23876 / PAT)</name>
    <dbReference type="NCBI Taxonomy" id="550540"/>
    <lineage>
        <taxon>Bacteria</taxon>
        <taxon>Pseudomonadati</taxon>
        <taxon>Pseudomonadota</taxon>
        <taxon>Gammaproteobacteria</taxon>
        <taxon>Alteromonadales</taxon>
        <taxon>Ferrimonadaceae</taxon>
        <taxon>Ferrimonas</taxon>
    </lineage>
</organism>
<proteinExistence type="predicted"/>
<dbReference type="eggNOG" id="COG4326">
    <property type="taxonomic scope" value="Bacteria"/>
</dbReference>
<dbReference type="HOGENOM" id="CLU_057336_1_2_6"/>
<dbReference type="OrthoDB" id="2351239at2"/>
<protein>
    <submittedName>
        <fullName evidence="1">SpoOM family protein</fullName>
    </submittedName>
</protein>
<dbReference type="AlphaFoldDB" id="E1STA0"/>
<dbReference type="InterPro" id="IPR009776">
    <property type="entry name" value="Spore_0_M"/>
</dbReference>
<evidence type="ECO:0000313" key="1">
    <source>
        <dbReference type="EMBL" id="ADN77134.1"/>
    </source>
</evidence>
<accession>E1STA0</accession>
<dbReference type="EMBL" id="CP002209">
    <property type="protein sequence ID" value="ADN77134.1"/>
    <property type="molecule type" value="Genomic_DNA"/>
</dbReference>
<name>E1STA0_FERBD</name>
<dbReference type="GeneID" id="67183156"/>
<dbReference type="PANTHER" id="PTHR40053:SF1">
    <property type="entry name" value="SPORULATION-CONTROL PROTEIN SPO0M"/>
    <property type="match status" value="1"/>
</dbReference>
<dbReference type="Proteomes" id="UP000006683">
    <property type="component" value="Chromosome"/>
</dbReference>
<dbReference type="Pfam" id="PF07070">
    <property type="entry name" value="Spo0M"/>
    <property type="match status" value="1"/>
</dbReference>
<reference evidence="1 2" key="1">
    <citation type="journal article" date="2010" name="Stand. Genomic Sci.">
        <title>Complete genome sequence of Ferrimonas balearica type strain (PAT).</title>
        <authorList>
            <person name="Nolan M."/>
            <person name="Sikorski J."/>
            <person name="Davenport K."/>
            <person name="Lucas S."/>
            <person name="Glavina Del Rio T."/>
            <person name="Tice H."/>
            <person name="Cheng J."/>
            <person name="Goodwin L."/>
            <person name="Pitluck S."/>
            <person name="Liolios K."/>
            <person name="Ivanova N."/>
            <person name="Mavromatis K."/>
            <person name="Ovchinnikova G."/>
            <person name="Pati A."/>
            <person name="Chen A."/>
            <person name="Palaniappan K."/>
            <person name="Land M."/>
            <person name="Hauser L."/>
            <person name="Chang Y."/>
            <person name="Jeffries C."/>
            <person name="Tapia R."/>
            <person name="Brettin T."/>
            <person name="Detter J."/>
            <person name="Han C."/>
            <person name="Yasawong M."/>
            <person name="Rohde M."/>
            <person name="Tindall B."/>
            <person name="Goker M."/>
            <person name="Woyke T."/>
            <person name="Bristow J."/>
            <person name="Eisen J."/>
            <person name="Markowitz V."/>
            <person name="Hugenholtz P."/>
            <person name="Kyrpides N."/>
            <person name="Klenk H."/>
            <person name="Lapidus A."/>
        </authorList>
    </citation>
    <scope>NUCLEOTIDE SEQUENCE [LARGE SCALE GENOMIC DNA]</scope>
    <source>
        <strain evidence="2">DSM 9799 / CCM 4581 / KCTC 23876 / PAT</strain>
    </source>
</reference>
<dbReference type="STRING" id="550540.Fbal_2932"/>
<sequence>MTWMGRLLSSAGIGAARVDTLLGKDHYQPGETIDAKVMLYAGRVDQRIDGIHFSVHSQIGRKEQAEIAHCTLAEGILLKAHSVLELPVKLALPEFTPITAGPIESWLNTGLDIPKAIDPTDTDKIHIIPTATQQAVLDALESLGLVHCGVEIEPLPAQSRLGMPFLQRWQYRPGPDCSLTAVASLSVAWRPQLAGLELLLDHQSPSGQDSNQTLMVRDDQGSKLKAQLRNLLSSQELDD</sequence>
<dbReference type="KEGG" id="fbl:Fbal_2932"/>
<dbReference type="RefSeq" id="WP_013346440.1">
    <property type="nucleotide sequence ID" value="NC_014541.1"/>
</dbReference>
<gene>
    <name evidence="1" type="ordered locus">Fbal_2932</name>
</gene>
<evidence type="ECO:0000313" key="2">
    <source>
        <dbReference type="Proteomes" id="UP000006683"/>
    </source>
</evidence>
<dbReference type="PANTHER" id="PTHR40053">
    <property type="entry name" value="SPORULATION-CONTROL PROTEIN SPO0M"/>
    <property type="match status" value="1"/>
</dbReference>